<comment type="caution">
    <text evidence="2">The sequence shown here is derived from an EMBL/GenBank/DDBJ whole genome shotgun (WGS) entry which is preliminary data.</text>
</comment>
<keyword evidence="1" id="KW-1133">Transmembrane helix</keyword>
<gene>
    <name evidence="2" type="ORF">KSB_26730</name>
</gene>
<dbReference type="EMBL" id="BNJG01000001">
    <property type="protein sequence ID" value="GHO54198.1"/>
    <property type="molecule type" value="Genomic_DNA"/>
</dbReference>
<accession>A0ABQ3UND8</accession>
<protein>
    <submittedName>
        <fullName evidence="2">Uncharacterized protein</fullName>
    </submittedName>
</protein>
<feature type="transmembrane region" description="Helical" evidence="1">
    <location>
        <begin position="103"/>
        <end position="121"/>
    </location>
</feature>
<proteinExistence type="predicted"/>
<sequence>MQTNLFRWLFEDPVTAGSNGGLPGTEPFHFLWPWLIFCIAGLLITFYYSVEGRKRFVKSKPLAKRMLDNYLGWFAVICFIGLPLVFARVYLDGYFFAWRFWRYLWLLSLLVWAGVWVFHLVKRYPQERAGYDAYKSRQQYMPRGNKRKAASR</sequence>
<organism evidence="2 3">
    <name type="scientific">Ktedonobacter robiniae</name>
    <dbReference type="NCBI Taxonomy" id="2778365"/>
    <lineage>
        <taxon>Bacteria</taxon>
        <taxon>Bacillati</taxon>
        <taxon>Chloroflexota</taxon>
        <taxon>Ktedonobacteria</taxon>
        <taxon>Ktedonobacterales</taxon>
        <taxon>Ktedonobacteraceae</taxon>
        <taxon>Ktedonobacter</taxon>
    </lineage>
</organism>
<evidence type="ECO:0000313" key="3">
    <source>
        <dbReference type="Proteomes" id="UP000654345"/>
    </source>
</evidence>
<evidence type="ECO:0000313" key="2">
    <source>
        <dbReference type="EMBL" id="GHO54198.1"/>
    </source>
</evidence>
<name>A0ABQ3UND8_9CHLR</name>
<keyword evidence="1" id="KW-0472">Membrane</keyword>
<dbReference type="Proteomes" id="UP000654345">
    <property type="component" value="Unassembled WGS sequence"/>
</dbReference>
<evidence type="ECO:0000256" key="1">
    <source>
        <dbReference type="SAM" id="Phobius"/>
    </source>
</evidence>
<feature type="transmembrane region" description="Helical" evidence="1">
    <location>
        <begin position="31"/>
        <end position="50"/>
    </location>
</feature>
<dbReference type="RefSeq" id="WP_201370937.1">
    <property type="nucleotide sequence ID" value="NZ_BNJG01000001.1"/>
</dbReference>
<feature type="transmembrane region" description="Helical" evidence="1">
    <location>
        <begin position="70"/>
        <end position="91"/>
    </location>
</feature>
<reference evidence="2 3" key="1">
    <citation type="journal article" date="2021" name="Int. J. Syst. Evol. Microbiol.">
        <title>Reticulibacter mediterranei gen. nov., sp. nov., within the new family Reticulibacteraceae fam. nov., and Ktedonospora formicarum gen. nov., sp. nov., Ktedonobacter robiniae sp. nov., Dictyobacter formicarum sp. nov. and Dictyobacter arantiisoli sp. nov., belonging to the class Ktedonobacteria.</title>
        <authorList>
            <person name="Yabe S."/>
            <person name="Zheng Y."/>
            <person name="Wang C.M."/>
            <person name="Sakai Y."/>
            <person name="Abe K."/>
            <person name="Yokota A."/>
            <person name="Donadio S."/>
            <person name="Cavaletti L."/>
            <person name="Monciardini P."/>
        </authorList>
    </citation>
    <scope>NUCLEOTIDE SEQUENCE [LARGE SCALE GENOMIC DNA]</scope>
    <source>
        <strain evidence="2 3">SOSP1-30</strain>
    </source>
</reference>
<keyword evidence="1" id="KW-0812">Transmembrane</keyword>
<keyword evidence="3" id="KW-1185">Reference proteome</keyword>